<dbReference type="Gene3D" id="1.20.120.1020">
    <property type="entry name" value="Prion-inhibition and propagation, HeLo domain"/>
    <property type="match status" value="1"/>
</dbReference>
<keyword evidence="3" id="KW-0034">Amyloid</keyword>
<keyword evidence="3" id="KW-0640">Prion</keyword>
<dbReference type="Proteomes" id="UP000326198">
    <property type="component" value="Unassembled WGS sequence"/>
</dbReference>
<dbReference type="InterPro" id="IPR011009">
    <property type="entry name" value="Kinase-like_dom_sf"/>
</dbReference>
<dbReference type="Pfam" id="PF24476">
    <property type="entry name" value="DUF7580"/>
    <property type="match status" value="1"/>
</dbReference>
<sequence>MDPLSILGAAVGVTSLVLQLTDECVKGYRYYSEAANFPDEYQYVMVRFQIEKQRFLNFGLEVGLFETEESICATLQVNRSLILAVLAEIRTALEKHAASYGKYVNLASRQATQGSVQESLSTEIEQLLRFYNLRQSLSQTKGNIRVIAMESWRLVWATVDKAKFEELVSRLRKCNSFLISLLDRSQIEQLQRSMNTSYMEILQIRNDIQSLKGLVEALGEKQKGVTSSGHITSVPLDRDPLSLAVAAETEIQQKEREVLKQLAEVKIQCTRVDDELDKAQHSHTNFHPPYPSFLDLTLLTFDLKLCRGLERRTMALYLDRAVWIEWKDEQLNQSVIYPTIPMVERRLHLLTDLLRERKPDGFRALPCLGYTKLGKDGEMHYGLVFEKPPEANTNTRLFSLRQLLGTDQKPSLSARISLCALLAECIYSFHAVNWLHRGIRSDNIIFFAPDTQSVDLCAPYISGFELSRPGSIAEMTEKPIFNPIQDIYRHPFAQSSQGDGSFRKSYDKYSLGIVLMEIATWKQIEDIVDIQNLSLASPRDIIQVRERLLDESRSLDTAQDGRALCHDCSYLGRIAAELGDVYTSCVELCLRADEIERPFDKGETSLSIAVRLQRTYSDGILKRLKNMESALNG</sequence>
<name>A0A5N7AYH7_9EURO</name>
<gene>
    <name evidence="3" type="ORF">BDV26DRAFT_295517</name>
</gene>
<evidence type="ECO:0000259" key="1">
    <source>
        <dbReference type="Pfam" id="PF14479"/>
    </source>
</evidence>
<keyword evidence="4" id="KW-1185">Reference proteome</keyword>
<protein>
    <submittedName>
        <fullName evidence="3">Prion-inhibition and propagation-domain-containing protein</fullName>
    </submittedName>
</protein>
<feature type="domain" description="Prion-inhibition and propagation HeLo" evidence="1">
    <location>
        <begin position="8"/>
        <end position="213"/>
    </location>
</feature>
<dbReference type="InterPro" id="IPR029498">
    <property type="entry name" value="HeLo_dom"/>
</dbReference>
<dbReference type="Pfam" id="PF14479">
    <property type="entry name" value="HeLo"/>
    <property type="match status" value="1"/>
</dbReference>
<feature type="domain" description="DUF7580" evidence="2">
    <location>
        <begin position="409"/>
        <end position="597"/>
    </location>
</feature>
<dbReference type="InterPro" id="IPR038305">
    <property type="entry name" value="HeLo_sf"/>
</dbReference>
<dbReference type="AlphaFoldDB" id="A0A5N7AYH7"/>
<organism evidence="3 4">
    <name type="scientific">Aspergillus bertholletiae</name>
    <dbReference type="NCBI Taxonomy" id="1226010"/>
    <lineage>
        <taxon>Eukaryota</taxon>
        <taxon>Fungi</taxon>
        <taxon>Dikarya</taxon>
        <taxon>Ascomycota</taxon>
        <taxon>Pezizomycotina</taxon>
        <taxon>Eurotiomycetes</taxon>
        <taxon>Eurotiomycetidae</taxon>
        <taxon>Eurotiales</taxon>
        <taxon>Aspergillaceae</taxon>
        <taxon>Aspergillus</taxon>
        <taxon>Aspergillus subgen. Circumdati</taxon>
    </lineage>
</organism>
<evidence type="ECO:0000313" key="4">
    <source>
        <dbReference type="Proteomes" id="UP000326198"/>
    </source>
</evidence>
<reference evidence="3 4" key="1">
    <citation type="submission" date="2019-04" db="EMBL/GenBank/DDBJ databases">
        <title>Friends and foes A comparative genomics studyof 23 Aspergillus species from section Flavi.</title>
        <authorList>
            <consortium name="DOE Joint Genome Institute"/>
            <person name="Kjaerbolling I."/>
            <person name="Vesth T."/>
            <person name="Frisvad J.C."/>
            <person name="Nybo J.L."/>
            <person name="Theobald S."/>
            <person name="Kildgaard S."/>
            <person name="Isbrandt T."/>
            <person name="Kuo A."/>
            <person name="Sato A."/>
            <person name="Lyhne E.K."/>
            <person name="Kogle M.E."/>
            <person name="Wiebenga A."/>
            <person name="Kun R.S."/>
            <person name="Lubbers R.J."/>
            <person name="Makela M.R."/>
            <person name="Barry K."/>
            <person name="Chovatia M."/>
            <person name="Clum A."/>
            <person name="Daum C."/>
            <person name="Haridas S."/>
            <person name="He G."/>
            <person name="LaButti K."/>
            <person name="Lipzen A."/>
            <person name="Mondo S."/>
            <person name="Riley R."/>
            <person name="Salamov A."/>
            <person name="Simmons B.A."/>
            <person name="Magnuson J.K."/>
            <person name="Henrissat B."/>
            <person name="Mortensen U.H."/>
            <person name="Larsen T.O."/>
            <person name="Devries R.P."/>
            <person name="Grigoriev I.V."/>
            <person name="Machida M."/>
            <person name="Baker S.E."/>
            <person name="Andersen M.R."/>
        </authorList>
    </citation>
    <scope>NUCLEOTIDE SEQUENCE [LARGE SCALE GENOMIC DNA]</scope>
    <source>
        <strain evidence="3 4">IBT 29228</strain>
    </source>
</reference>
<dbReference type="EMBL" id="ML736272">
    <property type="protein sequence ID" value="KAE8374914.1"/>
    <property type="molecule type" value="Genomic_DNA"/>
</dbReference>
<dbReference type="PANTHER" id="PTHR37542">
    <property type="entry name" value="HELO DOMAIN-CONTAINING PROTEIN-RELATED"/>
    <property type="match status" value="1"/>
</dbReference>
<dbReference type="Gene3D" id="1.10.510.10">
    <property type="entry name" value="Transferase(Phosphotransferase) domain 1"/>
    <property type="match status" value="1"/>
</dbReference>
<accession>A0A5N7AYH7</accession>
<dbReference type="InterPro" id="IPR056002">
    <property type="entry name" value="DUF7580"/>
</dbReference>
<evidence type="ECO:0000259" key="2">
    <source>
        <dbReference type="Pfam" id="PF24476"/>
    </source>
</evidence>
<proteinExistence type="predicted"/>
<evidence type="ECO:0000313" key="3">
    <source>
        <dbReference type="EMBL" id="KAE8374914.1"/>
    </source>
</evidence>
<dbReference type="SUPFAM" id="SSF56112">
    <property type="entry name" value="Protein kinase-like (PK-like)"/>
    <property type="match status" value="1"/>
</dbReference>
<dbReference type="PANTHER" id="PTHR37542:SF1">
    <property type="entry name" value="PRION-INHIBITION AND PROPAGATION HELO DOMAIN-CONTAINING PROTEIN"/>
    <property type="match status" value="1"/>
</dbReference>
<dbReference type="OrthoDB" id="1911848at2759"/>